<feature type="signal peptide" evidence="1">
    <location>
        <begin position="1"/>
        <end position="19"/>
    </location>
</feature>
<dbReference type="Proteomes" id="UP001281410">
    <property type="component" value="Unassembled WGS sequence"/>
</dbReference>
<dbReference type="EMBL" id="JANJYJ010000002">
    <property type="protein sequence ID" value="KAK3226144.1"/>
    <property type="molecule type" value="Genomic_DNA"/>
</dbReference>
<dbReference type="AlphaFoldDB" id="A0AAE0AYY0"/>
<evidence type="ECO:0000256" key="1">
    <source>
        <dbReference type="SAM" id="SignalP"/>
    </source>
</evidence>
<gene>
    <name evidence="2" type="ORF">Dsin_006006</name>
</gene>
<accession>A0AAE0AYY0</accession>
<keyword evidence="1" id="KW-0732">Signal</keyword>
<protein>
    <recommendedName>
        <fullName evidence="4">Secreted protein</fullName>
    </recommendedName>
</protein>
<evidence type="ECO:0008006" key="4">
    <source>
        <dbReference type="Google" id="ProtNLM"/>
    </source>
</evidence>
<name>A0AAE0AYY0_9ROSI</name>
<keyword evidence="3" id="KW-1185">Reference proteome</keyword>
<reference evidence="2" key="1">
    <citation type="journal article" date="2023" name="Plant J.">
        <title>Genome sequences and population genomics provide insights into the demographic history, inbreeding, and mutation load of two 'living fossil' tree species of Dipteronia.</title>
        <authorList>
            <person name="Feng Y."/>
            <person name="Comes H.P."/>
            <person name="Chen J."/>
            <person name="Zhu S."/>
            <person name="Lu R."/>
            <person name="Zhang X."/>
            <person name="Li P."/>
            <person name="Qiu J."/>
            <person name="Olsen K.M."/>
            <person name="Qiu Y."/>
        </authorList>
    </citation>
    <scope>NUCLEOTIDE SEQUENCE</scope>
    <source>
        <strain evidence="2">NBL</strain>
    </source>
</reference>
<evidence type="ECO:0000313" key="2">
    <source>
        <dbReference type="EMBL" id="KAK3226144.1"/>
    </source>
</evidence>
<organism evidence="2 3">
    <name type="scientific">Dipteronia sinensis</name>
    <dbReference type="NCBI Taxonomy" id="43782"/>
    <lineage>
        <taxon>Eukaryota</taxon>
        <taxon>Viridiplantae</taxon>
        <taxon>Streptophyta</taxon>
        <taxon>Embryophyta</taxon>
        <taxon>Tracheophyta</taxon>
        <taxon>Spermatophyta</taxon>
        <taxon>Magnoliopsida</taxon>
        <taxon>eudicotyledons</taxon>
        <taxon>Gunneridae</taxon>
        <taxon>Pentapetalae</taxon>
        <taxon>rosids</taxon>
        <taxon>malvids</taxon>
        <taxon>Sapindales</taxon>
        <taxon>Sapindaceae</taxon>
        <taxon>Hippocastanoideae</taxon>
        <taxon>Acereae</taxon>
        <taxon>Dipteronia</taxon>
    </lineage>
</organism>
<feature type="chain" id="PRO_5041920128" description="Secreted protein" evidence="1">
    <location>
        <begin position="20"/>
        <end position="100"/>
    </location>
</feature>
<proteinExistence type="predicted"/>
<evidence type="ECO:0000313" key="3">
    <source>
        <dbReference type="Proteomes" id="UP001281410"/>
    </source>
</evidence>
<comment type="caution">
    <text evidence="2">The sequence shown here is derived from an EMBL/GenBank/DDBJ whole genome shotgun (WGS) entry which is preliminary data.</text>
</comment>
<sequence>MMTSFTVIKLIGFLSTSSGFLLATQSPQNPKSINSHHFILNSNWYHFCLFIYFVFLESRLSVSASVMWLCNGLECFSSEVFILDINHGSSKATRQDHHSW</sequence>